<dbReference type="InterPro" id="IPR020846">
    <property type="entry name" value="MFS_dom"/>
</dbReference>
<evidence type="ECO:0000256" key="5">
    <source>
        <dbReference type="ARBA" id="ARBA00022692"/>
    </source>
</evidence>
<dbReference type="InterPro" id="IPR011701">
    <property type="entry name" value="MFS"/>
</dbReference>
<dbReference type="SUPFAM" id="SSF103473">
    <property type="entry name" value="MFS general substrate transporter"/>
    <property type="match status" value="1"/>
</dbReference>
<evidence type="ECO:0000256" key="7">
    <source>
        <dbReference type="ARBA" id="ARBA00023136"/>
    </source>
</evidence>
<dbReference type="CDD" id="cd17503">
    <property type="entry name" value="MFS_LmrB_MDR_like"/>
    <property type="match status" value="1"/>
</dbReference>
<evidence type="ECO:0000256" key="3">
    <source>
        <dbReference type="ARBA" id="ARBA00022448"/>
    </source>
</evidence>
<keyword evidence="5" id="KW-0812">Transmembrane</keyword>
<dbReference type="OrthoDB" id="9816041at2"/>
<keyword evidence="6" id="KW-1133">Transmembrane helix</keyword>
<dbReference type="RefSeq" id="WP_096463569.1">
    <property type="nucleotide sequence ID" value="NZ_AP017312.1"/>
</dbReference>
<dbReference type="PANTHER" id="PTHR42718:SF9">
    <property type="entry name" value="MAJOR FACILITATOR SUPERFAMILY MULTIDRUG TRANSPORTER MFSC"/>
    <property type="match status" value="1"/>
</dbReference>
<name>A0A0U5AWD6_9BACL</name>
<evidence type="ECO:0000313" key="8">
    <source>
        <dbReference type="EMBL" id="BAU26530.1"/>
    </source>
</evidence>
<dbReference type="InterPro" id="IPR004638">
    <property type="entry name" value="EmrB-like"/>
</dbReference>
<keyword evidence="9" id="KW-1185">Reference proteome</keyword>
<evidence type="ECO:0000256" key="6">
    <source>
        <dbReference type="ARBA" id="ARBA00022989"/>
    </source>
</evidence>
<dbReference type="Gene3D" id="1.20.1720.10">
    <property type="entry name" value="Multidrug resistance protein D"/>
    <property type="match status" value="1"/>
</dbReference>
<gene>
    <name evidence="8" type="primary">emrY</name>
    <name evidence="8" type="ORF">CB4_00657</name>
</gene>
<keyword evidence="7" id="KW-0472">Membrane</keyword>
<dbReference type="GO" id="GO:0005886">
    <property type="term" value="C:plasma membrane"/>
    <property type="evidence" value="ECO:0007669"/>
    <property type="project" value="UniProtKB-SubCell"/>
</dbReference>
<dbReference type="PROSITE" id="PS50850">
    <property type="entry name" value="MFS"/>
    <property type="match status" value="1"/>
</dbReference>
<comment type="subcellular location">
    <subcellularLocation>
        <location evidence="1">Cell membrane</location>
        <topology evidence="1">Multi-pass membrane protein</topology>
    </subcellularLocation>
</comment>
<evidence type="ECO:0000256" key="2">
    <source>
        <dbReference type="ARBA" id="ARBA00008537"/>
    </source>
</evidence>
<dbReference type="PANTHER" id="PTHR42718">
    <property type="entry name" value="MAJOR FACILITATOR SUPERFAMILY MULTIDRUG TRANSPORTER MFSC"/>
    <property type="match status" value="1"/>
</dbReference>
<comment type="similarity">
    <text evidence="2">Belongs to the major facilitator superfamily. EmrB family.</text>
</comment>
<dbReference type="NCBIfam" id="TIGR00711">
    <property type="entry name" value="efflux_EmrB"/>
    <property type="match status" value="1"/>
</dbReference>
<dbReference type="GO" id="GO:0022857">
    <property type="term" value="F:transmembrane transporter activity"/>
    <property type="evidence" value="ECO:0007669"/>
    <property type="project" value="InterPro"/>
</dbReference>
<dbReference type="Pfam" id="PF07690">
    <property type="entry name" value="MFS_1"/>
    <property type="match status" value="1"/>
</dbReference>
<dbReference type="AlphaFoldDB" id="A0A0U5AWD6"/>
<dbReference type="Proteomes" id="UP000217696">
    <property type="component" value="Chromosome"/>
</dbReference>
<dbReference type="PRINTS" id="PR01036">
    <property type="entry name" value="TCRTETB"/>
</dbReference>
<keyword evidence="3" id="KW-0813">Transport</keyword>
<reference evidence="8 9" key="1">
    <citation type="submission" date="2015-12" db="EMBL/GenBank/DDBJ databases">
        <title>Genome sequence of Aneurinibacillus soli.</title>
        <authorList>
            <person name="Lee J.S."/>
            <person name="Lee K.C."/>
            <person name="Kim K.K."/>
            <person name="Lee B.W."/>
        </authorList>
    </citation>
    <scope>NUCLEOTIDE SEQUENCE [LARGE SCALE GENOMIC DNA]</scope>
    <source>
        <strain evidence="8 9">CB4</strain>
    </source>
</reference>
<evidence type="ECO:0000256" key="4">
    <source>
        <dbReference type="ARBA" id="ARBA00022475"/>
    </source>
</evidence>
<accession>A0A0U5AWD6</accession>
<dbReference type="Gene3D" id="1.20.1250.20">
    <property type="entry name" value="MFS general substrate transporter like domains"/>
    <property type="match status" value="1"/>
</dbReference>
<keyword evidence="4" id="KW-1003">Cell membrane</keyword>
<sequence length="515" mass="55234">MAAATASTPSQESAGSPWLALLAIIAGAFVAILNNSLINVALPKLVNVFGSTTERIQWVLTGYMLASGVIIPISGFMGDKLGYKKFMIIALGVFTGGTALCAVAWSDTSLIIARVIAGLGGGVIMPLSMTLVYKIMPREQIGTALGLWGISAMVAPAVGPTLSGYLIEWLNWRFLFIVTIPVALFAIVMTWVLLKETERQENMKFDWGGFILTSLSAGTLLYALSNGKTAGWTSFEIVSLFFISFWSLVFLVYVETGKEKPLINLSLLRNFHYTLSIITGSLVMIGMYGGVFLTPLFLQNIQGVSPIDTGILLMPQAIAMAIMMPISGKLFDKVGVVPIGLVGITLTSVMSYELHRLTATTSHEWLNLILTIRGIGIGLCMMPLSTVGMNAIAATAPKEMGNASSLSNLVRQVAASFGIAVLTTIMQNRASLHFDHMRESVTLDAASTVQAYYGTSGISTLAGMMQLDATARAIGDTFLVSSIPLFISIPLVLLFIQRKKAAPPQPEIAKEREEA</sequence>
<dbReference type="KEGG" id="asoc:CB4_00657"/>
<dbReference type="InterPro" id="IPR036259">
    <property type="entry name" value="MFS_trans_sf"/>
</dbReference>
<protein>
    <submittedName>
        <fullName evidence="8">Putative multidrug resistance protein EmrY</fullName>
    </submittedName>
</protein>
<evidence type="ECO:0000313" key="9">
    <source>
        <dbReference type="Proteomes" id="UP000217696"/>
    </source>
</evidence>
<organism evidence="8 9">
    <name type="scientific">Aneurinibacillus soli</name>
    <dbReference type="NCBI Taxonomy" id="1500254"/>
    <lineage>
        <taxon>Bacteria</taxon>
        <taxon>Bacillati</taxon>
        <taxon>Bacillota</taxon>
        <taxon>Bacilli</taxon>
        <taxon>Bacillales</taxon>
        <taxon>Paenibacillaceae</taxon>
        <taxon>Aneurinibacillus group</taxon>
        <taxon>Aneurinibacillus</taxon>
    </lineage>
</organism>
<proteinExistence type="inferred from homology"/>
<evidence type="ECO:0000256" key="1">
    <source>
        <dbReference type="ARBA" id="ARBA00004651"/>
    </source>
</evidence>
<dbReference type="EMBL" id="AP017312">
    <property type="protein sequence ID" value="BAU26530.1"/>
    <property type="molecule type" value="Genomic_DNA"/>
</dbReference>